<dbReference type="Pfam" id="PF13460">
    <property type="entry name" value="NAD_binding_10"/>
    <property type="match status" value="1"/>
</dbReference>
<dbReference type="Gene3D" id="3.40.50.720">
    <property type="entry name" value="NAD(P)-binding Rossmann-like Domain"/>
    <property type="match status" value="1"/>
</dbReference>
<proteinExistence type="predicted"/>
<dbReference type="OrthoDB" id="3763081at2"/>
<dbReference type="eggNOG" id="COG0702">
    <property type="taxonomic scope" value="Bacteria"/>
</dbReference>
<dbReference type="EMBL" id="ASHX02000001">
    <property type="protein sequence ID" value="OEJ94891.1"/>
    <property type="molecule type" value="Genomic_DNA"/>
</dbReference>
<dbReference type="GO" id="GO:0004074">
    <property type="term" value="F:biliverdin reductase [NAD(P)H] activity"/>
    <property type="evidence" value="ECO:0007669"/>
    <property type="project" value="TreeGrafter"/>
</dbReference>
<gene>
    <name evidence="2" type="ORF">J116_010735</name>
</gene>
<evidence type="ECO:0000313" key="3">
    <source>
        <dbReference type="Proteomes" id="UP000095329"/>
    </source>
</evidence>
<protein>
    <submittedName>
        <fullName evidence="2">Epimerase</fullName>
    </submittedName>
</protein>
<dbReference type="PANTHER" id="PTHR43355:SF2">
    <property type="entry name" value="FLAVIN REDUCTASE (NADPH)"/>
    <property type="match status" value="1"/>
</dbReference>
<dbReference type="AlphaFoldDB" id="A0A1D3DRE6"/>
<dbReference type="InterPro" id="IPR051606">
    <property type="entry name" value="Polyketide_Oxido-like"/>
</dbReference>
<dbReference type="STRING" id="1306406.J116_010735"/>
<dbReference type="PANTHER" id="PTHR43355">
    <property type="entry name" value="FLAVIN REDUCTASE (NADPH)"/>
    <property type="match status" value="1"/>
</dbReference>
<evidence type="ECO:0000313" key="2">
    <source>
        <dbReference type="EMBL" id="OEJ94891.1"/>
    </source>
</evidence>
<name>A0A1D3DRE6_9ACTN</name>
<dbReference type="GO" id="GO:0042602">
    <property type="term" value="F:riboflavin reductase (NADPH) activity"/>
    <property type="evidence" value="ECO:0007669"/>
    <property type="project" value="TreeGrafter"/>
</dbReference>
<reference evidence="2 3" key="1">
    <citation type="journal article" date="2013" name="Genome Announc.">
        <title>Genome Sequence of Streptomyces violaceusniger Strain SPC6, a Halotolerant Streptomycete That Exhibits Rapid Growth and Development.</title>
        <authorList>
            <person name="Chen X."/>
            <person name="Zhang B."/>
            <person name="Zhang W."/>
            <person name="Wu X."/>
            <person name="Zhang M."/>
            <person name="Chen T."/>
            <person name="Liu G."/>
            <person name="Dyson P."/>
        </authorList>
    </citation>
    <scope>NUCLEOTIDE SEQUENCE [LARGE SCALE GENOMIC DNA]</scope>
    <source>
        <strain evidence="2 3">SPC6</strain>
    </source>
</reference>
<dbReference type="CDD" id="cd05244">
    <property type="entry name" value="BVR-B_like_SDR_a"/>
    <property type="match status" value="1"/>
</dbReference>
<feature type="domain" description="NAD(P)-binding" evidence="1">
    <location>
        <begin position="7"/>
        <end position="204"/>
    </location>
</feature>
<organism evidence="2 3">
    <name type="scientific">Streptomyces thermolilacinus SPC6</name>
    <dbReference type="NCBI Taxonomy" id="1306406"/>
    <lineage>
        <taxon>Bacteria</taxon>
        <taxon>Bacillati</taxon>
        <taxon>Actinomycetota</taxon>
        <taxon>Actinomycetes</taxon>
        <taxon>Kitasatosporales</taxon>
        <taxon>Streptomycetaceae</taxon>
        <taxon>Streptomyces</taxon>
    </lineage>
</organism>
<dbReference type="RefSeq" id="WP_023587076.1">
    <property type="nucleotide sequence ID" value="NZ_ASHX02000001.1"/>
</dbReference>
<comment type="caution">
    <text evidence="2">The sequence shown here is derived from an EMBL/GenBank/DDBJ whole genome shotgun (WGS) entry which is preliminary data.</text>
</comment>
<dbReference type="Proteomes" id="UP000095329">
    <property type="component" value="Unassembled WGS sequence"/>
</dbReference>
<dbReference type="InterPro" id="IPR016040">
    <property type="entry name" value="NAD(P)-bd_dom"/>
</dbReference>
<accession>A0A1D3DRE6</accession>
<dbReference type="SUPFAM" id="SSF51735">
    <property type="entry name" value="NAD(P)-binding Rossmann-fold domains"/>
    <property type="match status" value="1"/>
</dbReference>
<sequence length="215" mass="22950">MRITVFGATGGIGREIVRQALDAGHHVTAVVRDPSRLPARAERHNGRLEVVTAAHMDDPEALRPAVAGRDAVLSGLGPRARAQVGIASSLTRAVLRAMEAEGARRFLAVSAAPLGPVPEGETLALRLMTPVVSRVLRPHYDDLRDMEAAMRESGTDWTAVRPPRLVDTPLTGRYRTVLDGNPRGGARIARADVAHAMLALTTDPATVRRAVGVAY</sequence>
<evidence type="ECO:0000259" key="1">
    <source>
        <dbReference type="Pfam" id="PF13460"/>
    </source>
</evidence>
<keyword evidence="3" id="KW-1185">Reference proteome</keyword>
<dbReference type="InterPro" id="IPR036291">
    <property type="entry name" value="NAD(P)-bd_dom_sf"/>
</dbReference>